<comment type="caution">
    <text evidence="4">The sequence shown here is derived from an EMBL/GenBank/DDBJ whole genome shotgun (WGS) entry which is preliminary data.</text>
</comment>
<name>A0A1E5GA32_9ENTE</name>
<evidence type="ECO:0000256" key="1">
    <source>
        <dbReference type="SAM" id="Phobius"/>
    </source>
</evidence>
<evidence type="ECO:0000259" key="3">
    <source>
        <dbReference type="Pfam" id="PF11797"/>
    </source>
</evidence>
<dbReference type="InterPro" id="IPR021759">
    <property type="entry name" value="WxLIP_HBD"/>
</dbReference>
<evidence type="ECO:0000313" key="5">
    <source>
        <dbReference type="Proteomes" id="UP000094068"/>
    </source>
</evidence>
<dbReference type="Pfam" id="PF06030">
    <property type="entry name" value="WxLIP_PGBD"/>
    <property type="match status" value="1"/>
</dbReference>
<feature type="domain" description="WxL Interacting Protein peptidoglycan binding" evidence="2">
    <location>
        <begin position="34"/>
        <end position="153"/>
    </location>
</feature>
<sequence length="330" mass="36943">MKKNRCSKWLVSLILCFPFLFILPIKGVASNSGFYVTPVIPENQLENTVDYFNIGVPAAMNQTLEVVIVNESTEPKSVRLTLLDGMTTKDGTISYDKEHTYDDSQRYRLSKIAKLEQNEATVEPNSSATVKIQLKYDISDFYGTILGAVNVSEKEPDNTQVGVNNSFAYNIPIKIRVAEEGKENRLNYKGLTLNSEKTKQTLDLTFQNPEPTILRKLNLSFTVYKKDKPAESLWSSEMKEVELAPNSLFSPELSLTDSKLKAGKYVLKIVAKSDVIDSSWESDFTLSTSEKQGMNGGVEILSESNQWWLIISVAILVLGGAGYVFYKKKS</sequence>
<dbReference type="OrthoDB" id="2193235at2"/>
<dbReference type="EMBL" id="MIJZ01000016">
    <property type="protein sequence ID" value="OEG09553.1"/>
    <property type="molecule type" value="Genomic_DNA"/>
</dbReference>
<protein>
    <submittedName>
        <fullName evidence="4">Uncharacterized protein</fullName>
    </submittedName>
</protein>
<dbReference type="RefSeq" id="WP_069647231.1">
    <property type="nucleotide sequence ID" value="NZ_MIJZ01000016.1"/>
</dbReference>
<dbReference type="Proteomes" id="UP000094068">
    <property type="component" value="Unassembled WGS sequence"/>
</dbReference>
<keyword evidence="1" id="KW-0812">Transmembrane</keyword>
<evidence type="ECO:0000259" key="2">
    <source>
        <dbReference type="Pfam" id="PF06030"/>
    </source>
</evidence>
<dbReference type="InterPro" id="IPR010317">
    <property type="entry name" value="WxLIP_PGBD"/>
</dbReference>
<keyword evidence="1" id="KW-0472">Membrane</keyword>
<organism evidence="4 5">
    <name type="scientific">Enterococcus ureasiticus</name>
    <dbReference type="NCBI Taxonomy" id="903984"/>
    <lineage>
        <taxon>Bacteria</taxon>
        <taxon>Bacillati</taxon>
        <taxon>Bacillota</taxon>
        <taxon>Bacilli</taxon>
        <taxon>Lactobacillales</taxon>
        <taxon>Enterococcaceae</taxon>
        <taxon>Enterococcus</taxon>
    </lineage>
</organism>
<accession>A0A1E5GA32</accession>
<keyword evidence="5" id="KW-1185">Reference proteome</keyword>
<keyword evidence="1" id="KW-1133">Transmembrane helix</keyword>
<dbReference type="AlphaFoldDB" id="A0A1E5GA32"/>
<dbReference type="STRING" id="903984.BCR21_14485"/>
<reference evidence="5" key="1">
    <citation type="submission" date="2016-09" db="EMBL/GenBank/DDBJ databases">
        <authorList>
            <person name="Gulvik C.A."/>
        </authorList>
    </citation>
    <scope>NUCLEOTIDE SEQUENCE [LARGE SCALE GENOMIC DNA]</scope>
    <source>
        <strain evidence="5">DSM 23328</strain>
    </source>
</reference>
<proteinExistence type="predicted"/>
<feature type="domain" description="WxL Interacting Protein host binding" evidence="3">
    <location>
        <begin position="159"/>
        <end position="295"/>
    </location>
</feature>
<evidence type="ECO:0000313" key="4">
    <source>
        <dbReference type="EMBL" id="OEG09553.1"/>
    </source>
</evidence>
<gene>
    <name evidence="4" type="ORF">BCR21_14485</name>
</gene>
<dbReference type="Pfam" id="PF11797">
    <property type="entry name" value="WxLIP_HBD"/>
    <property type="match status" value="1"/>
</dbReference>
<feature type="transmembrane region" description="Helical" evidence="1">
    <location>
        <begin position="307"/>
        <end position="326"/>
    </location>
</feature>